<dbReference type="RefSeq" id="WP_282515026.1">
    <property type="nucleotide sequence ID" value="NZ_JASCIR010000018.1"/>
</dbReference>
<accession>A0ABT6RVX9</accession>
<comment type="caution">
    <text evidence="1">The sequence shown here is derived from an EMBL/GenBank/DDBJ whole genome shotgun (WGS) entry which is preliminary data.</text>
</comment>
<sequence length="192" mass="21374">MGEGSFDQQRQSVGHQFNADHQEFAGDLVSNQYTAEGGQVTVNYQTDRSVRLGQRMAVDLYMKLGEAVDQCIEFRKAAEPSDDDEVTKKARARAVQQVIDDQTRPLLAELRTEMRRFRAVSKSQASAELAEKIILTIFSIGLGAANVALARLAGRAPDHRGAGHLDKWPTSTAMIAELERLDRKFLEQIVRS</sequence>
<evidence type="ECO:0000313" key="1">
    <source>
        <dbReference type="EMBL" id="MDI3388574.1"/>
    </source>
</evidence>
<gene>
    <name evidence="1" type="ORF">QIS99_20535</name>
</gene>
<reference evidence="1 2" key="1">
    <citation type="submission" date="2023-05" db="EMBL/GenBank/DDBJ databases">
        <title>Draft genome sequence of Streptomyces sp. B-S-A8 isolated from a cave soil in Thailand.</title>
        <authorList>
            <person name="Chamroensaksri N."/>
            <person name="Muangham S."/>
        </authorList>
    </citation>
    <scope>NUCLEOTIDE SEQUENCE [LARGE SCALE GENOMIC DNA]</scope>
    <source>
        <strain evidence="1 2">B-S-A8</strain>
    </source>
</reference>
<dbReference type="EMBL" id="JASCIR010000018">
    <property type="protein sequence ID" value="MDI3388574.1"/>
    <property type="molecule type" value="Genomic_DNA"/>
</dbReference>
<dbReference type="Proteomes" id="UP001224661">
    <property type="component" value="Unassembled WGS sequence"/>
</dbReference>
<protein>
    <submittedName>
        <fullName evidence="1">Uncharacterized protein</fullName>
    </submittedName>
</protein>
<keyword evidence="2" id="KW-1185">Reference proteome</keyword>
<proteinExistence type="predicted"/>
<evidence type="ECO:0000313" key="2">
    <source>
        <dbReference type="Proteomes" id="UP001224661"/>
    </source>
</evidence>
<name>A0ABT6RVX9_9ACTN</name>
<organism evidence="1 2">
    <name type="scientific">Streptomyces solicavernae</name>
    <dbReference type="NCBI Taxonomy" id="3043614"/>
    <lineage>
        <taxon>Bacteria</taxon>
        <taxon>Bacillati</taxon>
        <taxon>Actinomycetota</taxon>
        <taxon>Actinomycetes</taxon>
        <taxon>Kitasatosporales</taxon>
        <taxon>Streptomycetaceae</taxon>
        <taxon>Streptomyces</taxon>
    </lineage>
</organism>